<dbReference type="Gene3D" id="2.40.128.440">
    <property type="entry name" value="Uncharacterised protein PF14274, DUF4361"/>
    <property type="match status" value="1"/>
</dbReference>
<dbReference type="Pfam" id="PF16343">
    <property type="entry name" value="DUF4973"/>
    <property type="match status" value="1"/>
</dbReference>
<dbReference type="EMBL" id="CZBI01000005">
    <property type="protein sequence ID" value="CUQ34525.1"/>
    <property type="molecule type" value="Genomic_DNA"/>
</dbReference>
<feature type="domain" description="BT-3044-like C-terminal" evidence="1">
    <location>
        <begin position="180"/>
        <end position="340"/>
    </location>
</feature>
<dbReference type="Proteomes" id="UP000095576">
    <property type="component" value="Unassembled WGS sequence"/>
</dbReference>
<dbReference type="Proteomes" id="UP000095541">
    <property type="component" value="Unassembled WGS sequence"/>
</dbReference>
<evidence type="ECO:0000259" key="1">
    <source>
        <dbReference type="Pfam" id="PF14274"/>
    </source>
</evidence>
<protein>
    <submittedName>
        <fullName evidence="5">DUF4973 domain-containing protein</fullName>
    </submittedName>
    <submittedName>
        <fullName evidence="3">Domain of uncharacterized function (DUF1735)</fullName>
    </submittedName>
</protein>
<dbReference type="InterPro" id="IPR025371">
    <property type="entry name" value="BT_3044-like_C"/>
</dbReference>
<dbReference type="PROSITE" id="PS51257">
    <property type="entry name" value="PROKAR_LIPOPROTEIN"/>
    <property type="match status" value="1"/>
</dbReference>
<evidence type="ECO:0000313" key="3">
    <source>
        <dbReference type="EMBL" id="CUQ28856.1"/>
    </source>
</evidence>
<dbReference type="Gene3D" id="2.60.40.1740">
    <property type="entry name" value="hypothetical protein (bacova_03559)"/>
    <property type="match status" value="1"/>
</dbReference>
<gene>
    <name evidence="3" type="ORF">ERS852511_05091</name>
    <name evidence="4" type="ORF">ERS852557_03749</name>
    <name evidence="5" type="ORF">GAN59_23800</name>
</gene>
<proteinExistence type="predicted"/>
<organism evidence="3 7">
    <name type="scientific">Bacteroides thetaiotaomicron</name>
    <dbReference type="NCBI Taxonomy" id="818"/>
    <lineage>
        <taxon>Bacteria</taxon>
        <taxon>Pseudomonadati</taxon>
        <taxon>Bacteroidota</taxon>
        <taxon>Bacteroidia</taxon>
        <taxon>Bacteroidales</taxon>
        <taxon>Bacteroidaceae</taxon>
        <taxon>Bacteroides</taxon>
    </lineage>
</organism>
<evidence type="ECO:0000313" key="7">
    <source>
        <dbReference type="Proteomes" id="UP000095576"/>
    </source>
</evidence>
<sequence>MKNIYILIAVFATAILSVSCNDEWAEEQYEHYIGFRSPLNDQGVTEIYVPYSRKNIEGEYVAGGEGRSNYELPVIVSGSLTNQQNITVHVAHDADTLNTLNASRFMSRTDLYYEDMMGKDYKYVTFPETMEVKAGNDVGLLNINFDFKNIDMSEKWVLPLTVVDDPSYNYQANPRKNYAKAILRIYPFNAYSGVYSGTLLNNYLASDNTDPEKAEEEEQKNGSITKNSIKGYVVDENTIFFYAGNIDEDRTDRKKYKIFAKFEEGESGMVTLSGDTDENGMNFELYPNKQASFRIVEEMDATRPYLKHRYVIINNIDYYYSDYTAVAGTSVRYHVKGTLTLSRKINTQIPDEDQAIEW</sequence>
<evidence type="ECO:0000313" key="4">
    <source>
        <dbReference type="EMBL" id="CUQ34525.1"/>
    </source>
</evidence>
<evidence type="ECO:0000259" key="2">
    <source>
        <dbReference type="Pfam" id="PF16343"/>
    </source>
</evidence>
<evidence type="ECO:0000313" key="6">
    <source>
        <dbReference type="Proteomes" id="UP000095541"/>
    </source>
</evidence>
<dbReference type="RefSeq" id="WP_055220891.1">
    <property type="nucleotide sequence ID" value="NZ_CAXTFL010000003.1"/>
</dbReference>
<dbReference type="InterPro" id="IPR032509">
    <property type="entry name" value="DUF4973"/>
</dbReference>
<reference evidence="6 7" key="1">
    <citation type="submission" date="2015-09" db="EMBL/GenBank/DDBJ databases">
        <authorList>
            <consortium name="Pathogen Informatics"/>
        </authorList>
    </citation>
    <scope>NUCLEOTIDE SEQUENCE [LARGE SCALE GENOMIC DNA]</scope>
    <source>
        <strain evidence="3 7">2789STDY5834899</strain>
        <strain evidence="4 6">2789STDY5834945</strain>
    </source>
</reference>
<name>A0A174V5S1_BACT4</name>
<dbReference type="EMBL" id="WCRS01000034">
    <property type="protein sequence ID" value="KAB4468484.1"/>
    <property type="molecule type" value="Genomic_DNA"/>
</dbReference>
<feature type="domain" description="DUF4973" evidence="2">
    <location>
        <begin position="24"/>
        <end position="166"/>
    </location>
</feature>
<evidence type="ECO:0000313" key="8">
    <source>
        <dbReference type="Proteomes" id="UP000488521"/>
    </source>
</evidence>
<accession>A0A174V5S1</accession>
<evidence type="ECO:0000313" key="5">
    <source>
        <dbReference type="EMBL" id="KAB4468484.1"/>
    </source>
</evidence>
<dbReference type="EMBL" id="CZAP01000043">
    <property type="protein sequence ID" value="CUQ28856.1"/>
    <property type="molecule type" value="Genomic_DNA"/>
</dbReference>
<dbReference type="Proteomes" id="UP000488521">
    <property type="component" value="Unassembled WGS sequence"/>
</dbReference>
<dbReference type="Pfam" id="PF14274">
    <property type="entry name" value="BT_3044-like_C"/>
    <property type="match status" value="1"/>
</dbReference>
<dbReference type="AlphaFoldDB" id="A0A174V5S1"/>
<reference evidence="5 8" key="2">
    <citation type="journal article" date="2019" name="Nat. Med.">
        <title>A library of human gut bacterial isolates paired with longitudinal multiomics data enables mechanistic microbiome research.</title>
        <authorList>
            <person name="Poyet M."/>
            <person name="Groussin M."/>
            <person name="Gibbons S.M."/>
            <person name="Avila-Pacheco J."/>
            <person name="Jiang X."/>
            <person name="Kearney S.M."/>
            <person name="Perrotta A.R."/>
            <person name="Berdy B."/>
            <person name="Zhao S."/>
            <person name="Lieberman T.D."/>
            <person name="Swanson P.K."/>
            <person name="Smith M."/>
            <person name="Roesemann S."/>
            <person name="Alexander J.E."/>
            <person name="Rich S.A."/>
            <person name="Livny J."/>
            <person name="Vlamakis H."/>
            <person name="Clish C."/>
            <person name="Bullock K."/>
            <person name="Deik A."/>
            <person name="Scott J."/>
            <person name="Pierce K.A."/>
            <person name="Xavier R.J."/>
            <person name="Alm E.J."/>
        </authorList>
    </citation>
    <scope>NUCLEOTIDE SEQUENCE [LARGE SCALE GENOMIC DNA]</scope>
    <source>
        <strain evidence="5 8">BIOML-A156</strain>
    </source>
</reference>